<dbReference type="RefSeq" id="WP_125468963.1">
    <property type="nucleotide sequence ID" value="NZ_FXAM01000001.1"/>
</dbReference>
<evidence type="ECO:0000313" key="1">
    <source>
        <dbReference type="EMBL" id="SMF95690.1"/>
    </source>
</evidence>
<gene>
    <name evidence="1" type="ORF">SAMN02949497_3064</name>
</gene>
<accession>A0A1Y6CZR3</accession>
<reference evidence="1 2" key="1">
    <citation type="submission" date="2016-12" db="EMBL/GenBank/DDBJ databases">
        <authorList>
            <person name="Song W.-J."/>
            <person name="Kurnit D.M."/>
        </authorList>
    </citation>
    <scope>NUCLEOTIDE SEQUENCE [LARGE SCALE GENOMIC DNA]</scope>
    <source>
        <strain evidence="1 2">175</strain>
    </source>
</reference>
<protein>
    <submittedName>
        <fullName evidence="1">Uncharacterized protein</fullName>
    </submittedName>
</protein>
<dbReference type="OrthoDB" id="9179716at2"/>
<dbReference type="AlphaFoldDB" id="A0A1Y6CZR3"/>
<evidence type="ECO:0000313" key="2">
    <source>
        <dbReference type="Proteomes" id="UP000192923"/>
    </source>
</evidence>
<name>A0A1Y6CZR3_9GAMM</name>
<sequence>MLKPLEQWICDVCGDVIESPEQGYVIWRSDEQYSDFSFKVIHQKKCDISEFPSSAAVEDFLGEAGLNYLLSFLSIGRIKILLGQHSGGSIKDMHEFVDFFRRMQTPYYEEARTKFSNHDLLEWFSDSNEVYPYQTEVLKKIISGSY</sequence>
<dbReference type="EMBL" id="FXAM01000001">
    <property type="protein sequence ID" value="SMF95690.1"/>
    <property type="molecule type" value="Genomic_DNA"/>
</dbReference>
<dbReference type="STRING" id="1760988.SAMN02949497_3064"/>
<proteinExistence type="predicted"/>
<keyword evidence="2" id="KW-1185">Reference proteome</keyword>
<dbReference type="Proteomes" id="UP000192923">
    <property type="component" value="Unassembled WGS sequence"/>
</dbReference>
<organism evidence="1 2">
    <name type="scientific">Methylomagnum ishizawai</name>
    <dbReference type="NCBI Taxonomy" id="1760988"/>
    <lineage>
        <taxon>Bacteria</taxon>
        <taxon>Pseudomonadati</taxon>
        <taxon>Pseudomonadota</taxon>
        <taxon>Gammaproteobacteria</taxon>
        <taxon>Methylococcales</taxon>
        <taxon>Methylococcaceae</taxon>
        <taxon>Methylomagnum</taxon>
    </lineage>
</organism>